<sequence>MTRLFARKNRGFTLIELMIVVAIIGILAAIAIPNFIKFQARSKQGEAKANLKAWFTTERAFLQEKDRYEEDIKIIGYAPERGNRYAYWFSSSQNECEVRGEAGIDTNQESAFCIEVDVGKFKGATANPTYSSGAPNTLTFVGAGEDPGQPGRTATCPGCNISAFAVGNVDNETNGNDTWFIATKDAQAEAKCGNKDETMAVAGTPYISYNDVDCDSN</sequence>
<accession>A0ABY9WR93</accession>
<dbReference type="RefSeq" id="WP_395818846.1">
    <property type="nucleotide sequence ID" value="NZ_CP043494.1"/>
</dbReference>
<name>A0ABY9WR93_9BACT</name>
<dbReference type="InterPro" id="IPR045584">
    <property type="entry name" value="Pilin-like"/>
</dbReference>
<dbReference type="Pfam" id="PF07963">
    <property type="entry name" value="N_methyl"/>
    <property type="match status" value="1"/>
</dbReference>
<dbReference type="Proteomes" id="UP001611383">
    <property type="component" value="Chromosome"/>
</dbReference>
<dbReference type="PANTHER" id="PTHR30093:SF44">
    <property type="entry name" value="TYPE II SECRETION SYSTEM CORE PROTEIN G"/>
    <property type="match status" value="1"/>
</dbReference>
<dbReference type="Pfam" id="PF14245">
    <property type="entry name" value="Pilin_PilA"/>
    <property type="match status" value="1"/>
</dbReference>
<dbReference type="EMBL" id="CP043494">
    <property type="protein sequence ID" value="WNG44970.1"/>
    <property type="molecule type" value="Genomic_DNA"/>
</dbReference>
<keyword evidence="5 6" id="KW-0472">Membrane</keyword>
<comment type="subcellular location">
    <subcellularLocation>
        <location evidence="1">Membrane</location>
        <topology evidence="1">Single-pass membrane protein</topology>
    </subcellularLocation>
</comment>
<dbReference type="InterPro" id="IPR012902">
    <property type="entry name" value="N_methyl_site"/>
</dbReference>
<protein>
    <submittedName>
        <fullName evidence="7">Prepilin-type N-terminal cleavage/methylation domain-containing protein</fullName>
    </submittedName>
</protein>
<dbReference type="InterPro" id="IPR028188">
    <property type="entry name" value="Pilin_PilA"/>
</dbReference>
<evidence type="ECO:0000256" key="1">
    <source>
        <dbReference type="ARBA" id="ARBA00004167"/>
    </source>
</evidence>
<evidence type="ECO:0000313" key="8">
    <source>
        <dbReference type="Proteomes" id="UP001611383"/>
    </source>
</evidence>
<feature type="transmembrane region" description="Helical" evidence="6">
    <location>
        <begin position="12"/>
        <end position="36"/>
    </location>
</feature>
<reference evidence="7 8" key="1">
    <citation type="submission" date="2019-08" db="EMBL/GenBank/DDBJ databases">
        <title>Archangium and Cystobacter genomes.</title>
        <authorList>
            <person name="Chen I.-C.K."/>
            <person name="Wielgoss S."/>
        </authorList>
    </citation>
    <scope>NUCLEOTIDE SEQUENCE [LARGE SCALE GENOMIC DNA]</scope>
    <source>
        <strain evidence="7 8">Cbm 6</strain>
    </source>
</reference>
<evidence type="ECO:0000256" key="4">
    <source>
        <dbReference type="ARBA" id="ARBA00022989"/>
    </source>
</evidence>
<keyword evidence="2" id="KW-0488">Methylation</keyword>
<evidence type="ECO:0000313" key="7">
    <source>
        <dbReference type="EMBL" id="WNG44970.1"/>
    </source>
</evidence>
<gene>
    <name evidence="7" type="ORF">F0U60_13335</name>
</gene>
<proteinExistence type="predicted"/>
<evidence type="ECO:0000256" key="6">
    <source>
        <dbReference type="SAM" id="Phobius"/>
    </source>
</evidence>
<dbReference type="Gene3D" id="3.30.700.10">
    <property type="entry name" value="Glycoprotein, Type 4 Pilin"/>
    <property type="match status" value="1"/>
</dbReference>
<keyword evidence="3 6" id="KW-0812">Transmembrane</keyword>
<dbReference type="PROSITE" id="PS00409">
    <property type="entry name" value="PROKAR_NTER_METHYL"/>
    <property type="match status" value="1"/>
</dbReference>
<evidence type="ECO:0000256" key="2">
    <source>
        <dbReference type="ARBA" id="ARBA00022481"/>
    </source>
</evidence>
<keyword evidence="8" id="KW-1185">Reference proteome</keyword>
<dbReference type="NCBIfam" id="TIGR02532">
    <property type="entry name" value="IV_pilin_GFxxxE"/>
    <property type="match status" value="1"/>
</dbReference>
<dbReference type="SUPFAM" id="SSF54523">
    <property type="entry name" value="Pili subunits"/>
    <property type="match status" value="1"/>
</dbReference>
<organism evidence="7 8">
    <name type="scientific">Archangium minus</name>
    <dbReference type="NCBI Taxonomy" id="83450"/>
    <lineage>
        <taxon>Bacteria</taxon>
        <taxon>Pseudomonadati</taxon>
        <taxon>Myxococcota</taxon>
        <taxon>Myxococcia</taxon>
        <taxon>Myxococcales</taxon>
        <taxon>Cystobacterineae</taxon>
        <taxon>Archangiaceae</taxon>
        <taxon>Archangium</taxon>
    </lineage>
</organism>
<dbReference type="PANTHER" id="PTHR30093">
    <property type="entry name" value="GENERAL SECRETION PATHWAY PROTEIN G"/>
    <property type="match status" value="1"/>
</dbReference>
<evidence type="ECO:0000256" key="5">
    <source>
        <dbReference type="ARBA" id="ARBA00023136"/>
    </source>
</evidence>
<evidence type="ECO:0000256" key="3">
    <source>
        <dbReference type="ARBA" id="ARBA00022692"/>
    </source>
</evidence>
<keyword evidence="4 6" id="KW-1133">Transmembrane helix</keyword>